<dbReference type="PROSITE" id="PS50198">
    <property type="entry name" value="PPIC_PPIASE_2"/>
    <property type="match status" value="1"/>
</dbReference>
<dbReference type="GO" id="GO:0003755">
    <property type="term" value="F:peptidyl-prolyl cis-trans isomerase activity"/>
    <property type="evidence" value="ECO:0007669"/>
    <property type="project" value="UniProtKB-EC"/>
</dbReference>
<feature type="chain" id="PRO_5047297336" description="peptidylprolyl isomerase" evidence="8">
    <location>
        <begin position="31"/>
        <end position="281"/>
    </location>
</feature>
<feature type="domain" description="PpiC" evidence="9">
    <location>
        <begin position="136"/>
        <end position="231"/>
    </location>
</feature>
<dbReference type="RefSeq" id="WP_204734218.1">
    <property type="nucleotide sequence ID" value="NZ_JAVDWE010000008.1"/>
</dbReference>
<keyword evidence="5 7" id="KW-0697">Rotamase</keyword>
<name>A0ABU1VDM6_9BURK</name>
<dbReference type="InterPro" id="IPR000297">
    <property type="entry name" value="PPIase_PpiC"/>
</dbReference>
<dbReference type="SUPFAM" id="SSF54534">
    <property type="entry name" value="FKBP-like"/>
    <property type="match status" value="1"/>
</dbReference>
<keyword evidence="4 8" id="KW-0732">Signal</keyword>
<proteinExistence type="inferred from homology"/>
<gene>
    <name evidence="10" type="ORF">J2X09_003026</name>
</gene>
<evidence type="ECO:0000256" key="2">
    <source>
        <dbReference type="ARBA" id="ARBA00007656"/>
    </source>
</evidence>
<dbReference type="PANTHER" id="PTHR47245">
    <property type="entry name" value="PEPTIDYLPROLYL ISOMERASE"/>
    <property type="match status" value="1"/>
</dbReference>
<evidence type="ECO:0000256" key="4">
    <source>
        <dbReference type="ARBA" id="ARBA00022729"/>
    </source>
</evidence>
<evidence type="ECO:0000256" key="3">
    <source>
        <dbReference type="ARBA" id="ARBA00013194"/>
    </source>
</evidence>
<evidence type="ECO:0000256" key="1">
    <source>
        <dbReference type="ARBA" id="ARBA00000971"/>
    </source>
</evidence>
<evidence type="ECO:0000256" key="6">
    <source>
        <dbReference type="ARBA" id="ARBA00023235"/>
    </source>
</evidence>
<evidence type="ECO:0000256" key="7">
    <source>
        <dbReference type="PROSITE-ProRule" id="PRU00278"/>
    </source>
</evidence>
<dbReference type="InterPro" id="IPR046357">
    <property type="entry name" value="PPIase_dom_sf"/>
</dbReference>
<evidence type="ECO:0000313" key="11">
    <source>
        <dbReference type="Proteomes" id="UP001265550"/>
    </source>
</evidence>
<dbReference type="Gene3D" id="3.10.50.40">
    <property type="match status" value="1"/>
</dbReference>
<accession>A0ABU1VDM6</accession>
<evidence type="ECO:0000256" key="8">
    <source>
        <dbReference type="SAM" id="SignalP"/>
    </source>
</evidence>
<dbReference type="PANTHER" id="PTHR47245:SF1">
    <property type="entry name" value="FOLDASE PROTEIN PRSA"/>
    <property type="match status" value="1"/>
</dbReference>
<dbReference type="Pfam" id="PF13145">
    <property type="entry name" value="Rotamase_2"/>
    <property type="match status" value="1"/>
</dbReference>
<reference evidence="10 11" key="1">
    <citation type="submission" date="2023-07" db="EMBL/GenBank/DDBJ databases">
        <title>Sorghum-associated microbial communities from plants grown in Nebraska, USA.</title>
        <authorList>
            <person name="Schachtman D."/>
        </authorList>
    </citation>
    <scope>NUCLEOTIDE SEQUENCE [LARGE SCALE GENOMIC DNA]</scope>
    <source>
        <strain evidence="10 11">BE240</strain>
    </source>
</reference>
<dbReference type="Proteomes" id="UP001265550">
    <property type="component" value="Unassembled WGS sequence"/>
</dbReference>
<keyword evidence="11" id="KW-1185">Reference proteome</keyword>
<comment type="similarity">
    <text evidence="2">Belongs to the PpiC/parvulin rotamase family.</text>
</comment>
<dbReference type="InterPro" id="IPR050245">
    <property type="entry name" value="PrsA_foldase"/>
</dbReference>
<organism evidence="10 11">
    <name type="scientific">Hydrogenophaga laconesensis</name>
    <dbReference type="NCBI Taxonomy" id="1805971"/>
    <lineage>
        <taxon>Bacteria</taxon>
        <taxon>Pseudomonadati</taxon>
        <taxon>Pseudomonadota</taxon>
        <taxon>Betaproteobacteria</taxon>
        <taxon>Burkholderiales</taxon>
        <taxon>Comamonadaceae</taxon>
        <taxon>Hydrogenophaga</taxon>
    </lineage>
</organism>
<dbReference type="EC" id="5.2.1.8" evidence="3"/>
<keyword evidence="6 7" id="KW-0413">Isomerase</keyword>
<sequence>MKKLKTTHLLSSIAFAALLGGAAASAQAQAATEVVQPLEGVQVTAAEISEVLGMRGMADSQEIRSKVAMELAVRKLVRDAAQAEGYANRPDVQQKTREAATEILVDTYLSEKSRPAEVSDAQARQEYDAIVQAMAPQDTLLRLIAVRSSEKNDAVAAMFKRGAKFEDVAAQHSDLSTKANGGLMPWLNLKDPVTEAGAYGIPGEVVKVALALPKGQQSKSATVVDGVSYYVKVEDKRKANVAPFEKIKDDLKQRMEEQSQQQKVREVVAKLIQQKKAAPQK</sequence>
<evidence type="ECO:0000259" key="9">
    <source>
        <dbReference type="PROSITE" id="PS50198"/>
    </source>
</evidence>
<comment type="caution">
    <text evidence="10">The sequence shown here is derived from an EMBL/GenBank/DDBJ whole genome shotgun (WGS) entry which is preliminary data.</text>
</comment>
<dbReference type="EMBL" id="JAVDWE010000008">
    <property type="protein sequence ID" value="MDR7095278.1"/>
    <property type="molecule type" value="Genomic_DNA"/>
</dbReference>
<protein>
    <recommendedName>
        <fullName evidence="3">peptidylprolyl isomerase</fullName>
        <ecNumber evidence="3">5.2.1.8</ecNumber>
    </recommendedName>
</protein>
<evidence type="ECO:0000313" key="10">
    <source>
        <dbReference type="EMBL" id="MDR7095278.1"/>
    </source>
</evidence>
<feature type="signal peptide" evidence="8">
    <location>
        <begin position="1"/>
        <end position="30"/>
    </location>
</feature>
<comment type="catalytic activity">
    <reaction evidence="1">
        <text>[protein]-peptidylproline (omega=180) = [protein]-peptidylproline (omega=0)</text>
        <dbReference type="Rhea" id="RHEA:16237"/>
        <dbReference type="Rhea" id="RHEA-COMP:10747"/>
        <dbReference type="Rhea" id="RHEA-COMP:10748"/>
        <dbReference type="ChEBI" id="CHEBI:83833"/>
        <dbReference type="ChEBI" id="CHEBI:83834"/>
        <dbReference type="EC" id="5.2.1.8"/>
    </reaction>
</comment>
<evidence type="ECO:0000256" key="5">
    <source>
        <dbReference type="ARBA" id="ARBA00023110"/>
    </source>
</evidence>